<protein>
    <submittedName>
        <fullName evidence="3">Stage III sporulation protein AH</fullName>
    </submittedName>
</protein>
<keyword evidence="2" id="KW-0812">Transmembrane</keyword>
<accession>A0ABS2SYH3</accession>
<keyword evidence="2" id="KW-1133">Transmembrane helix</keyword>
<evidence type="ECO:0000256" key="1">
    <source>
        <dbReference type="SAM" id="MobiDB-lite"/>
    </source>
</evidence>
<feature type="compositionally biased region" description="Acidic residues" evidence="1">
    <location>
        <begin position="36"/>
        <end position="56"/>
    </location>
</feature>
<evidence type="ECO:0000313" key="4">
    <source>
        <dbReference type="Proteomes" id="UP001179280"/>
    </source>
</evidence>
<dbReference type="RefSeq" id="WP_035420128.1">
    <property type="nucleotide sequence ID" value="NZ_JAFBCV010000013.1"/>
</dbReference>
<evidence type="ECO:0000313" key="3">
    <source>
        <dbReference type="EMBL" id="MBM7840305.1"/>
    </source>
</evidence>
<keyword evidence="4" id="KW-1185">Reference proteome</keyword>
<evidence type="ECO:0000256" key="2">
    <source>
        <dbReference type="SAM" id="Phobius"/>
    </source>
</evidence>
<dbReference type="Pfam" id="PF12685">
    <property type="entry name" value="SpoIIIAH"/>
    <property type="match status" value="1"/>
</dbReference>
<dbReference type="EMBL" id="JAFBCV010000013">
    <property type="protein sequence ID" value="MBM7840305.1"/>
    <property type="molecule type" value="Genomic_DNA"/>
</dbReference>
<comment type="caution">
    <text evidence="3">The sequence shown here is derived from an EMBL/GenBank/DDBJ whole genome shotgun (WGS) entry which is preliminary data.</text>
</comment>
<feature type="region of interest" description="Disordered" evidence="1">
    <location>
        <begin position="30"/>
        <end position="101"/>
    </location>
</feature>
<sequence>MVLKKQTVWLLTMLSLMLVLGIYYVNMSSQERAESPETEEVVDLPDMNEEAEDEAEQITAMSGNESMTEARLKRDEERSRESEEYSKEAANEDNSAEEKVEANDRALEVLAITQVERELETTLIAEGYEDVFVHTDEQSNQIRITVQSSSDESSRTEALTIMSMAREKLELGPESEILVKFEK</sequence>
<dbReference type="InterPro" id="IPR024232">
    <property type="entry name" value="SpoIIIAH"/>
</dbReference>
<name>A0ABS2SYH3_9BACI</name>
<gene>
    <name evidence="3" type="ORF">JOC54_003586</name>
</gene>
<reference evidence="3" key="1">
    <citation type="submission" date="2021-01" db="EMBL/GenBank/DDBJ databases">
        <title>Genomic Encyclopedia of Type Strains, Phase IV (KMG-IV): sequencing the most valuable type-strain genomes for metagenomic binning, comparative biology and taxonomic classification.</title>
        <authorList>
            <person name="Goeker M."/>
        </authorList>
    </citation>
    <scope>NUCLEOTIDE SEQUENCE</scope>
    <source>
        <strain evidence="3">DSM 21943</strain>
    </source>
</reference>
<proteinExistence type="predicted"/>
<dbReference type="Proteomes" id="UP001179280">
    <property type="component" value="Unassembled WGS sequence"/>
</dbReference>
<feature type="transmembrane region" description="Helical" evidence="2">
    <location>
        <begin position="6"/>
        <end position="25"/>
    </location>
</feature>
<dbReference type="InterPro" id="IPR038503">
    <property type="entry name" value="SpoIIIAH_sf"/>
</dbReference>
<dbReference type="Gene3D" id="1.10.287.4300">
    <property type="entry name" value="Stage III sporulation protein AH-like"/>
    <property type="match status" value="1"/>
</dbReference>
<feature type="compositionally biased region" description="Basic and acidic residues" evidence="1">
    <location>
        <begin position="68"/>
        <end position="101"/>
    </location>
</feature>
<organism evidence="3 4">
    <name type="scientific">Shouchella xiaoxiensis</name>
    <dbReference type="NCBI Taxonomy" id="766895"/>
    <lineage>
        <taxon>Bacteria</taxon>
        <taxon>Bacillati</taxon>
        <taxon>Bacillota</taxon>
        <taxon>Bacilli</taxon>
        <taxon>Bacillales</taxon>
        <taxon>Bacillaceae</taxon>
        <taxon>Shouchella</taxon>
    </lineage>
</organism>
<keyword evidence="2" id="KW-0472">Membrane</keyword>